<proteinExistence type="predicted"/>
<sequence>MKGIILILLWFPALAYSQIKVADKAYDELRYADAIYGYTEAMKKGSLPAQALLKLASSYDKTQQYQKSLNCYEQMNNDSMSIAARYRYAQLLAINGRYQEAARQYQQSNPDDQTKQTITLYEQGASALRKDSAMWTTALLNINSGYADFSPVPYGAGLVFVSDRPERIFIKAANGWNGGSYLTLYRITDTARVKDASLRTRELEQVLSYANKDKKNHDSDPQTSGDSKTIATNPQYNFKQVPNQLSPEMVFPFNTKLNKKYHVGPVSFNRTYDTIIVTYNNQIRAKGKGNISRLRMKTMVMKNGDWITIAEFPFNNDAYSVGHPALHPNGQVLFFTSDMPGGMGGKDLYYCLRKDTGWGPPINAGPMINTSGDEMFPYIAPDGTLYFSSDKWPGLGGLDLFIVRLDENYKAVSAAVNIGAPFNSSHNDFGILVEPDSNKGYFSSDRRGNDDIYSFVRKSRIDK</sequence>
<reference evidence="2 3" key="1">
    <citation type="submission" date="2018-08" db="EMBL/GenBank/DDBJ databases">
        <title>Chitinophaga sp. K20C18050901, a novel bacterium isolated from forest soil.</title>
        <authorList>
            <person name="Wang C."/>
        </authorList>
    </citation>
    <scope>NUCLEOTIDE SEQUENCE [LARGE SCALE GENOMIC DNA]</scope>
    <source>
        <strain evidence="2 3">K20C18050901</strain>
    </source>
</reference>
<evidence type="ECO:0000313" key="2">
    <source>
        <dbReference type="EMBL" id="RFM33079.1"/>
    </source>
</evidence>
<dbReference type="InterPro" id="IPR011042">
    <property type="entry name" value="6-blade_b-propeller_TolB-like"/>
</dbReference>
<organism evidence="2 3">
    <name type="scientific">Chitinophaga silvisoli</name>
    <dbReference type="NCBI Taxonomy" id="2291814"/>
    <lineage>
        <taxon>Bacteria</taxon>
        <taxon>Pseudomonadati</taxon>
        <taxon>Bacteroidota</taxon>
        <taxon>Chitinophagia</taxon>
        <taxon>Chitinophagales</taxon>
        <taxon>Chitinophagaceae</taxon>
        <taxon>Chitinophaga</taxon>
    </lineage>
</organism>
<evidence type="ECO:0000256" key="1">
    <source>
        <dbReference type="SAM" id="MobiDB-lite"/>
    </source>
</evidence>
<name>A0A3E1NYS9_9BACT</name>
<dbReference type="OrthoDB" id="9809364at2"/>
<keyword evidence="3" id="KW-1185">Reference proteome</keyword>
<dbReference type="InterPro" id="IPR011659">
    <property type="entry name" value="WD40"/>
</dbReference>
<dbReference type="SUPFAM" id="SSF48452">
    <property type="entry name" value="TPR-like"/>
    <property type="match status" value="1"/>
</dbReference>
<dbReference type="Gene3D" id="1.25.40.10">
    <property type="entry name" value="Tetratricopeptide repeat domain"/>
    <property type="match status" value="1"/>
</dbReference>
<feature type="region of interest" description="Disordered" evidence="1">
    <location>
        <begin position="209"/>
        <end position="233"/>
    </location>
</feature>
<protein>
    <recommendedName>
        <fullName evidence="4">Flagellar motor protein MotB</fullName>
    </recommendedName>
</protein>
<dbReference type="EMBL" id="QTJV01000007">
    <property type="protein sequence ID" value="RFM33079.1"/>
    <property type="molecule type" value="Genomic_DNA"/>
</dbReference>
<feature type="compositionally biased region" description="Polar residues" evidence="1">
    <location>
        <begin position="221"/>
        <end position="233"/>
    </location>
</feature>
<dbReference type="Gene3D" id="2.120.10.30">
    <property type="entry name" value="TolB, C-terminal domain"/>
    <property type="match status" value="1"/>
</dbReference>
<dbReference type="RefSeq" id="WP_116854931.1">
    <property type="nucleotide sequence ID" value="NZ_QTJV01000007.1"/>
</dbReference>
<dbReference type="AlphaFoldDB" id="A0A3E1NYS9"/>
<dbReference type="Pfam" id="PF07676">
    <property type="entry name" value="PD40"/>
    <property type="match status" value="3"/>
</dbReference>
<gene>
    <name evidence="2" type="ORF">DXN04_18765</name>
</gene>
<dbReference type="InterPro" id="IPR011990">
    <property type="entry name" value="TPR-like_helical_dom_sf"/>
</dbReference>
<evidence type="ECO:0000313" key="3">
    <source>
        <dbReference type="Proteomes" id="UP000261174"/>
    </source>
</evidence>
<accession>A0A3E1NYS9</accession>
<dbReference type="SUPFAM" id="SSF82171">
    <property type="entry name" value="DPP6 N-terminal domain-like"/>
    <property type="match status" value="1"/>
</dbReference>
<comment type="caution">
    <text evidence="2">The sequence shown here is derived from an EMBL/GenBank/DDBJ whole genome shotgun (WGS) entry which is preliminary data.</text>
</comment>
<evidence type="ECO:0008006" key="4">
    <source>
        <dbReference type="Google" id="ProtNLM"/>
    </source>
</evidence>
<feature type="compositionally biased region" description="Basic and acidic residues" evidence="1">
    <location>
        <begin position="211"/>
        <end position="220"/>
    </location>
</feature>
<dbReference type="Proteomes" id="UP000261174">
    <property type="component" value="Unassembled WGS sequence"/>
</dbReference>